<dbReference type="AlphaFoldDB" id="Q84RN0"/>
<feature type="non-terminal residue" evidence="2">
    <location>
        <position position="1"/>
    </location>
</feature>
<keyword evidence="2" id="KW-0430">Lectin</keyword>
<reference evidence="2" key="1">
    <citation type="submission" date="1999-02" db="EMBL/GenBank/DDBJ databases">
        <title>Characterization of a lectin of Hernandia moerenhoutiana reactive with human neutrophil glycoproteins.</title>
        <authorList>
            <person name="Clark T.R."/>
            <person name="Reed C."/>
            <person name="Cameron P."/>
            <person name="Reid R.C."/>
            <person name="Quinn R.J."/>
            <person name="Minchinton R."/>
        </authorList>
    </citation>
    <scope>NUCLEOTIDE SEQUENCE</scope>
</reference>
<accession>Q84RN0</accession>
<dbReference type="EMBL" id="AF128878">
    <property type="protein sequence ID" value="AAD45250.1"/>
    <property type="molecule type" value="mRNA"/>
</dbReference>
<dbReference type="SMART" id="SM00108">
    <property type="entry name" value="B_lectin"/>
    <property type="match status" value="1"/>
</dbReference>
<protein>
    <submittedName>
        <fullName evidence="2">Seed lectin</fullName>
    </submittedName>
</protein>
<dbReference type="PROSITE" id="PS50927">
    <property type="entry name" value="BULB_LECTIN"/>
    <property type="match status" value="1"/>
</dbReference>
<dbReference type="GO" id="GO:0030246">
    <property type="term" value="F:carbohydrate binding"/>
    <property type="evidence" value="ECO:0007669"/>
    <property type="project" value="UniProtKB-KW"/>
</dbReference>
<dbReference type="CDD" id="cd00028">
    <property type="entry name" value="B_lectin"/>
    <property type="match status" value="1"/>
</dbReference>
<feature type="non-terminal residue" evidence="2">
    <location>
        <position position="133"/>
    </location>
</feature>
<sequence>PLNYGSYSFVCQTDCNVVLYEGEKPIWASDTGGLSSNCYCALQSDGNFVAYNPSGKPIWASNTGQGGSNNYILILQNDRNVVIYGPALWSTRTNVRGQGVKEHTLNTVPMDDPTVRTGGIIIAGPGLNADANI</sequence>
<name>Q84RN0_9MAGN</name>
<dbReference type="Gene3D" id="2.90.10.10">
    <property type="entry name" value="Bulb-type lectin domain"/>
    <property type="match status" value="1"/>
</dbReference>
<dbReference type="SUPFAM" id="SSF51110">
    <property type="entry name" value="alpha-D-mannose-specific plant lectins"/>
    <property type="match status" value="1"/>
</dbReference>
<proteinExistence type="evidence at transcript level"/>
<evidence type="ECO:0000313" key="2">
    <source>
        <dbReference type="EMBL" id="AAD45250.1"/>
    </source>
</evidence>
<dbReference type="InterPro" id="IPR036426">
    <property type="entry name" value="Bulb-type_lectin_dom_sf"/>
</dbReference>
<feature type="domain" description="Bulb-type lectin" evidence="1">
    <location>
        <begin position="1"/>
        <end position="96"/>
    </location>
</feature>
<dbReference type="InterPro" id="IPR001480">
    <property type="entry name" value="Bulb-type_lectin_dom"/>
</dbReference>
<organism evidence="2">
    <name type="scientific">Hernandia moerenhoutiana subsp. samoensis</name>
    <dbReference type="NCBI Taxonomy" id="99491"/>
    <lineage>
        <taxon>Eukaryota</taxon>
        <taxon>Viridiplantae</taxon>
        <taxon>Streptophyta</taxon>
        <taxon>Embryophyta</taxon>
        <taxon>Tracheophyta</taxon>
        <taxon>Spermatophyta</taxon>
        <taxon>Magnoliopsida</taxon>
        <taxon>Magnoliidae</taxon>
        <taxon>Laurales</taxon>
        <taxon>Hernandiaceae</taxon>
        <taxon>Hernandia</taxon>
    </lineage>
</organism>
<evidence type="ECO:0000259" key="1">
    <source>
        <dbReference type="PROSITE" id="PS50927"/>
    </source>
</evidence>